<dbReference type="AlphaFoldDB" id="A0A0E9TQA1"/>
<sequence>MPAAPSDPVNMPIWKNAFQVG</sequence>
<dbReference type="EMBL" id="GBXM01052683">
    <property type="protein sequence ID" value="JAH55894.1"/>
    <property type="molecule type" value="Transcribed_RNA"/>
</dbReference>
<evidence type="ECO:0000313" key="1">
    <source>
        <dbReference type="EMBL" id="JAH55894.1"/>
    </source>
</evidence>
<protein>
    <submittedName>
        <fullName evidence="1">Uncharacterized protein</fullName>
    </submittedName>
</protein>
<reference evidence="1" key="2">
    <citation type="journal article" date="2015" name="Fish Shellfish Immunol.">
        <title>Early steps in the European eel (Anguilla anguilla)-Vibrio vulnificus interaction in the gills: Role of the RtxA13 toxin.</title>
        <authorList>
            <person name="Callol A."/>
            <person name="Pajuelo D."/>
            <person name="Ebbesson L."/>
            <person name="Teles M."/>
            <person name="MacKenzie S."/>
            <person name="Amaro C."/>
        </authorList>
    </citation>
    <scope>NUCLEOTIDE SEQUENCE</scope>
</reference>
<organism evidence="1">
    <name type="scientific">Anguilla anguilla</name>
    <name type="common">European freshwater eel</name>
    <name type="synonym">Muraena anguilla</name>
    <dbReference type="NCBI Taxonomy" id="7936"/>
    <lineage>
        <taxon>Eukaryota</taxon>
        <taxon>Metazoa</taxon>
        <taxon>Chordata</taxon>
        <taxon>Craniata</taxon>
        <taxon>Vertebrata</taxon>
        <taxon>Euteleostomi</taxon>
        <taxon>Actinopterygii</taxon>
        <taxon>Neopterygii</taxon>
        <taxon>Teleostei</taxon>
        <taxon>Anguilliformes</taxon>
        <taxon>Anguillidae</taxon>
        <taxon>Anguilla</taxon>
    </lineage>
</organism>
<proteinExistence type="predicted"/>
<name>A0A0E9TQA1_ANGAN</name>
<accession>A0A0E9TQA1</accession>
<reference evidence="1" key="1">
    <citation type="submission" date="2014-11" db="EMBL/GenBank/DDBJ databases">
        <authorList>
            <person name="Amaro Gonzalez C."/>
        </authorList>
    </citation>
    <scope>NUCLEOTIDE SEQUENCE</scope>
</reference>